<feature type="transmembrane region" description="Helical" evidence="6">
    <location>
        <begin position="50"/>
        <end position="71"/>
    </location>
</feature>
<dbReference type="GO" id="GO:0008381">
    <property type="term" value="F:mechanosensitive monoatomic ion channel activity"/>
    <property type="evidence" value="ECO:0007669"/>
    <property type="project" value="UniProtKB-ARBA"/>
</dbReference>
<dbReference type="EMBL" id="VYQE01000004">
    <property type="protein sequence ID" value="KAA9007159.1"/>
    <property type="molecule type" value="Genomic_DNA"/>
</dbReference>
<keyword evidence="9" id="KW-1185">Reference proteome</keyword>
<organism evidence="8 9">
    <name type="scientific">Histidinibacterium aquaticum</name>
    <dbReference type="NCBI Taxonomy" id="2613962"/>
    <lineage>
        <taxon>Bacteria</taxon>
        <taxon>Pseudomonadati</taxon>
        <taxon>Pseudomonadota</taxon>
        <taxon>Alphaproteobacteria</taxon>
        <taxon>Rhodobacterales</taxon>
        <taxon>Paracoccaceae</taxon>
        <taxon>Histidinibacterium</taxon>
    </lineage>
</organism>
<evidence type="ECO:0000256" key="1">
    <source>
        <dbReference type="ARBA" id="ARBA00004370"/>
    </source>
</evidence>
<dbReference type="Pfam" id="PF00924">
    <property type="entry name" value="MS_channel_2nd"/>
    <property type="match status" value="1"/>
</dbReference>
<gene>
    <name evidence="8" type="ORF">F3S47_14395</name>
</gene>
<feature type="transmembrane region" description="Helical" evidence="6">
    <location>
        <begin position="101"/>
        <end position="122"/>
    </location>
</feature>
<dbReference type="InterPro" id="IPR010920">
    <property type="entry name" value="LSM_dom_sf"/>
</dbReference>
<dbReference type="InterPro" id="IPR006685">
    <property type="entry name" value="MscS_channel_2nd"/>
</dbReference>
<evidence type="ECO:0000313" key="8">
    <source>
        <dbReference type="EMBL" id="KAA9007159.1"/>
    </source>
</evidence>
<dbReference type="Gene3D" id="1.10.287.1260">
    <property type="match status" value="1"/>
</dbReference>
<keyword evidence="3 6" id="KW-1133">Transmembrane helix</keyword>
<feature type="transmembrane region" description="Helical" evidence="6">
    <location>
        <begin position="128"/>
        <end position="147"/>
    </location>
</feature>
<dbReference type="Gene3D" id="2.30.30.60">
    <property type="match status" value="1"/>
</dbReference>
<evidence type="ECO:0000313" key="9">
    <source>
        <dbReference type="Proteomes" id="UP000326554"/>
    </source>
</evidence>
<evidence type="ECO:0000259" key="7">
    <source>
        <dbReference type="Pfam" id="PF00924"/>
    </source>
</evidence>
<feature type="domain" description="Mechanosensitive ion channel MscS" evidence="7">
    <location>
        <begin position="150"/>
        <end position="216"/>
    </location>
</feature>
<evidence type="ECO:0000256" key="3">
    <source>
        <dbReference type="ARBA" id="ARBA00022989"/>
    </source>
</evidence>
<dbReference type="AlphaFoldDB" id="A0A5J5GG04"/>
<sequence length="335" mass="38141">MVTERWLRDHETLLAGLIRRSRRPLRLVAVLIALAVIVPQIQLPGGFERVIGRVATILSIIVVGWTVILLTDHFAARSVRRYRIDTEDNLAARKYLTQLRILKRAVQIIAVLVTVAAALLTFESVRRYGVSLLASAGAAGLILGLAARPVLSNLIAGIQIALTQPIRLEDVVIVEGEWGWIEEIFATYVVVRLWDWRRMVVPISYFIEEPFQNWTREGSSILGSVYWYLDYTMPVDEMREKLDEFIAESPYWDGQAKVLQVVDTDKDTMHLRALMSSRTAPLNWDMRCEIREKMIDWMQKTHPEALPRLRGELTVEATGMAGNPKDRPPAKSRQS</sequence>
<name>A0A5J5GG04_9RHOB</name>
<dbReference type="PANTHER" id="PTHR30566:SF25">
    <property type="entry name" value="INNER MEMBRANE PROTEIN"/>
    <property type="match status" value="1"/>
</dbReference>
<comment type="caution">
    <text evidence="8">The sequence shown here is derived from an EMBL/GenBank/DDBJ whole genome shotgun (WGS) entry which is preliminary data.</text>
</comment>
<protein>
    <submittedName>
        <fullName evidence="8">Mechanosensitive ion channel family protein</fullName>
    </submittedName>
</protein>
<reference evidence="8 9" key="1">
    <citation type="submission" date="2019-09" db="EMBL/GenBank/DDBJ databases">
        <authorList>
            <person name="Park J.-S."/>
            <person name="Choi H.-J."/>
        </authorList>
    </citation>
    <scope>NUCLEOTIDE SEQUENCE [LARGE SCALE GENOMIC DNA]</scope>
    <source>
        <strain evidence="8 9">176SS1-4</strain>
    </source>
</reference>
<evidence type="ECO:0000256" key="2">
    <source>
        <dbReference type="ARBA" id="ARBA00022692"/>
    </source>
</evidence>
<dbReference type="GO" id="GO:0016020">
    <property type="term" value="C:membrane"/>
    <property type="evidence" value="ECO:0007669"/>
    <property type="project" value="UniProtKB-SubCell"/>
</dbReference>
<evidence type="ECO:0000256" key="6">
    <source>
        <dbReference type="SAM" id="Phobius"/>
    </source>
</evidence>
<accession>A0A5J5GG04</accession>
<keyword evidence="4 6" id="KW-0472">Membrane</keyword>
<evidence type="ECO:0000256" key="5">
    <source>
        <dbReference type="SAM" id="MobiDB-lite"/>
    </source>
</evidence>
<comment type="subcellular location">
    <subcellularLocation>
        <location evidence="1">Membrane</location>
    </subcellularLocation>
</comment>
<dbReference type="Proteomes" id="UP000326554">
    <property type="component" value="Unassembled WGS sequence"/>
</dbReference>
<dbReference type="PANTHER" id="PTHR30566">
    <property type="entry name" value="YNAI-RELATED MECHANOSENSITIVE ION CHANNEL"/>
    <property type="match status" value="1"/>
</dbReference>
<feature type="transmembrane region" description="Helical" evidence="6">
    <location>
        <begin position="25"/>
        <end position="44"/>
    </location>
</feature>
<proteinExistence type="predicted"/>
<keyword evidence="2 6" id="KW-0812">Transmembrane</keyword>
<dbReference type="InterPro" id="IPR023408">
    <property type="entry name" value="MscS_beta-dom_sf"/>
</dbReference>
<dbReference type="SUPFAM" id="SSF50182">
    <property type="entry name" value="Sm-like ribonucleoproteins"/>
    <property type="match status" value="1"/>
</dbReference>
<evidence type="ECO:0000256" key="4">
    <source>
        <dbReference type="ARBA" id="ARBA00023136"/>
    </source>
</evidence>
<feature type="region of interest" description="Disordered" evidence="5">
    <location>
        <begin position="316"/>
        <end position="335"/>
    </location>
</feature>